<feature type="transmembrane region" description="Helical" evidence="2">
    <location>
        <begin position="98"/>
        <end position="119"/>
    </location>
</feature>
<evidence type="ECO:0000256" key="1">
    <source>
        <dbReference type="SAM" id="MobiDB-lite"/>
    </source>
</evidence>
<comment type="caution">
    <text evidence="3">The sequence shown here is derived from an EMBL/GenBank/DDBJ whole genome shotgun (WGS) entry which is preliminary data.</text>
</comment>
<dbReference type="AlphaFoldDB" id="A0A561VQM6"/>
<keyword evidence="2" id="KW-0472">Membrane</keyword>
<organism evidence="3 4">
    <name type="scientific">Actinoplanes teichomyceticus</name>
    <dbReference type="NCBI Taxonomy" id="1867"/>
    <lineage>
        <taxon>Bacteria</taxon>
        <taxon>Bacillati</taxon>
        <taxon>Actinomycetota</taxon>
        <taxon>Actinomycetes</taxon>
        <taxon>Micromonosporales</taxon>
        <taxon>Micromonosporaceae</taxon>
        <taxon>Actinoplanes</taxon>
    </lineage>
</organism>
<dbReference type="Proteomes" id="UP000320239">
    <property type="component" value="Unassembled WGS sequence"/>
</dbReference>
<sequence>MLLNMTQPPGPAAYPPPPPAGPAPSGQPPYWTPVTTSASGWEVERLDAVSGTDFGLVQVRVVPITSGLAIGALIAGVGSILVSILVICFGFGGAGTWVAGAFTLLSVLAGGGGVVAAVIAKRQIRRTGGPDRVRFTGSGLATAGIACGGSGAGISLLALFLGFVVQAS</sequence>
<protein>
    <submittedName>
        <fullName evidence="3">Uncharacterized protein</fullName>
    </submittedName>
</protein>
<accession>A0A561VQM6</accession>
<evidence type="ECO:0000313" key="4">
    <source>
        <dbReference type="Proteomes" id="UP000320239"/>
    </source>
</evidence>
<keyword evidence="2" id="KW-1133">Transmembrane helix</keyword>
<reference evidence="3 4" key="1">
    <citation type="submission" date="2019-06" db="EMBL/GenBank/DDBJ databases">
        <title>Sequencing the genomes of 1000 actinobacteria strains.</title>
        <authorList>
            <person name="Klenk H.-P."/>
        </authorList>
    </citation>
    <scope>NUCLEOTIDE SEQUENCE [LARGE SCALE GENOMIC DNA]</scope>
    <source>
        <strain evidence="3 4">DSM 43866</strain>
    </source>
</reference>
<evidence type="ECO:0000256" key="2">
    <source>
        <dbReference type="SAM" id="Phobius"/>
    </source>
</evidence>
<keyword evidence="4" id="KW-1185">Reference proteome</keyword>
<feature type="region of interest" description="Disordered" evidence="1">
    <location>
        <begin position="1"/>
        <end position="34"/>
    </location>
</feature>
<evidence type="ECO:0000313" key="3">
    <source>
        <dbReference type="EMBL" id="TWG13913.1"/>
    </source>
</evidence>
<feature type="transmembrane region" description="Helical" evidence="2">
    <location>
        <begin position="140"/>
        <end position="165"/>
    </location>
</feature>
<proteinExistence type="predicted"/>
<gene>
    <name evidence="3" type="ORF">FHX34_104202</name>
</gene>
<feature type="compositionally biased region" description="Pro residues" evidence="1">
    <location>
        <begin position="8"/>
        <end position="31"/>
    </location>
</feature>
<feature type="transmembrane region" description="Helical" evidence="2">
    <location>
        <begin position="68"/>
        <end position="92"/>
    </location>
</feature>
<dbReference type="EMBL" id="VIWY01000004">
    <property type="protein sequence ID" value="TWG13913.1"/>
    <property type="molecule type" value="Genomic_DNA"/>
</dbReference>
<keyword evidence="2" id="KW-0812">Transmembrane</keyword>
<name>A0A561VQM6_ACTTI</name>